<name>A0A8G2BVP9_9BACT</name>
<evidence type="ECO:0008006" key="3">
    <source>
        <dbReference type="Google" id="ProtNLM"/>
    </source>
</evidence>
<keyword evidence="2" id="KW-1185">Reference proteome</keyword>
<comment type="caution">
    <text evidence="1">The sequence shown here is derived from an EMBL/GenBank/DDBJ whole genome shotgun (WGS) entry which is preliminary data.</text>
</comment>
<gene>
    <name evidence="1" type="ORF">SAMN05444001_10552</name>
</gene>
<organism evidence="1 2">
    <name type="scientific">Parabacteroides chinchillae</name>
    <dbReference type="NCBI Taxonomy" id="871327"/>
    <lineage>
        <taxon>Bacteria</taxon>
        <taxon>Pseudomonadati</taxon>
        <taxon>Bacteroidota</taxon>
        <taxon>Bacteroidia</taxon>
        <taxon>Bacteroidales</taxon>
        <taxon>Tannerellaceae</taxon>
        <taxon>Parabacteroides</taxon>
    </lineage>
</organism>
<proteinExistence type="predicted"/>
<reference evidence="1 2" key="1">
    <citation type="submission" date="2016-10" db="EMBL/GenBank/DDBJ databases">
        <authorList>
            <person name="Varghese N."/>
            <person name="Submissions S."/>
        </authorList>
    </citation>
    <scope>NUCLEOTIDE SEQUENCE [LARGE SCALE GENOMIC DNA]</scope>
    <source>
        <strain evidence="1 2">DSM 29073</strain>
    </source>
</reference>
<dbReference type="Proteomes" id="UP000236725">
    <property type="component" value="Unassembled WGS sequence"/>
</dbReference>
<protein>
    <recommendedName>
        <fullName evidence="3">Lipoprotein</fullName>
    </recommendedName>
</protein>
<sequence length="151" mass="17939">MRIKVDLIFLLSIFIMGFSCISQQDDPLKRALSIAGDNRAKLEKVLEHYKQDTLKLKAACFLIQNMPFHFSAKQEMDSSLWKVYDKHVKISEKYSWEMSLKWRREIDDLKDIYGFLYSSANSFNTKQDIKSIYIEPDVRIVKYNLHDYLKN</sequence>
<dbReference type="EMBL" id="FNVS01000005">
    <property type="protein sequence ID" value="SEF70546.1"/>
    <property type="molecule type" value="Genomic_DNA"/>
</dbReference>
<dbReference type="RefSeq" id="WP_103982827.1">
    <property type="nucleotide sequence ID" value="NZ_FNVS01000005.1"/>
</dbReference>
<evidence type="ECO:0000313" key="1">
    <source>
        <dbReference type="EMBL" id="SEF70546.1"/>
    </source>
</evidence>
<dbReference type="PROSITE" id="PS51257">
    <property type="entry name" value="PROKAR_LIPOPROTEIN"/>
    <property type="match status" value="1"/>
</dbReference>
<accession>A0A8G2BVP9</accession>
<dbReference type="AlphaFoldDB" id="A0A8G2BVP9"/>
<evidence type="ECO:0000313" key="2">
    <source>
        <dbReference type="Proteomes" id="UP000236725"/>
    </source>
</evidence>